<protein>
    <submittedName>
        <fullName evidence="4">Cysteine desulfurase sulfur acceptor subunit</fullName>
    </submittedName>
</protein>
<dbReference type="STRING" id="1219077.VAZ01S_010_00810"/>
<dbReference type="PANTHER" id="PTHR43597">
    <property type="entry name" value="SULFUR ACCEPTOR PROTEIN CSDE"/>
    <property type="match status" value="1"/>
</dbReference>
<gene>
    <name evidence="4" type="primary">csdE</name>
    <name evidence="4" type="ORF">VAZ01S_010_00810</name>
</gene>
<dbReference type="Gene3D" id="3.90.1010.10">
    <property type="match status" value="1"/>
</dbReference>
<dbReference type="AlphaFoldDB" id="U3C7K5"/>
<evidence type="ECO:0000313" key="4">
    <source>
        <dbReference type="EMBL" id="GAD74428.1"/>
    </source>
</evidence>
<accession>U3C7K5</accession>
<dbReference type="EMBL" id="BATL01000010">
    <property type="protein sequence ID" value="GAD74428.1"/>
    <property type="molecule type" value="Genomic_DNA"/>
</dbReference>
<sequence length="158" mass="17765">MIEFPISPFGRDITSEEIVATMQQFKGWEDRYRQVIQWGKQLPQMPEALKSEQVTVSGCESLVWLVSKEQEGVWYFCADSDARIVRGLIALVMAAYDGKTAEQIQAFDIDAYFDQLGLIAHLSPSRGNGLKAIVEKIKDLVPRDLGCERAEARLGIDL</sequence>
<keyword evidence="5" id="KW-1185">Reference proteome</keyword>
<feature type="active site" description="Cysteine persulfide intermediate" evidence="2">
    <location>
        <position position="59"/>
    </location>
</feature>
<proteinExistence type="inferred from homology"/>
<dbReference type="Pfam" id="PF02657">
    <property type="entry name" value="SufE"/>
    <property type="match status" value="1"/>
</dbReference>
<dbReference type="SUPFAM" id="SSF82649">
    <property type="entry name" value="SufE/NifU"/>
    <property type="match status" value="1"/>
</dbReference>
<dbReference type="RefSeq" id="WP_021708208.1">
    <property type="nucleotide sequence ID" value="NZ_BAOB01000036.1"/>
</dbReference>
<comment type="caution">
    <text evidence="4">The sequence shown here is derived from an EMBL/GenBank/DDBJ whole genome shotgun (WGS) entry which is preliminary data.</text>
</comment>
<name>U3C7K5_9VIBR</name>
<evidence type="ECO:0000256" key="2">
    <source>
        <dbReference type="PIRSR" id="PIRSR617763-1"/>
    </source>
</evidence>
<feature type="domain" description="Fe-S metabolism associated" evidence="3">
    <location>
        <begin position="20"/>
        <end position="139"/>
    </location>
</feature>
<dbReference type="InterPro" id="IPR003808">
    <property type="entry name" value="Fe-S_metab-assoc_dom"/>
</dbReference>
<organism evidence="4 5">
    <name type="scientific">Vibrio azureus NBRC 104587</name>
    <dbReference type="NCBI Taxonomy" id="1219077"/>
    <lineage>
        <taxon>Bacteria</taxon>
        <taxon>Pseudomonadati</taxon>
        <taxon>Pseudomonadota</taxon>
        <taxon>Gammaproteobacteria</taxon>
        <taxon>Vibrionales</taxon>
        <taxon>Vibrionaceae</taxon>
        <taxon>Vibrio</taxon>
    </lineage>
</organism>
<dbReference type="Proteomes" id="UP000016567">
    <property type="component" value="Unassembled WGS sequence"/>
</dbReference>
<evidence type="ECO:0000259" key="3">
    <source>
        <dbReference type="Pfam" id="PF02657"/>
    </source>
</evidence>
<evidence type="ECO:0000256" key="1">
    <source>
        <dbReference type="ARBA" id="ARBA00010282"/>
    </source>
</evidence>
<comment type="similarity">
    <text evidence="1">Belongs to the SufE family.</text>
</comment>
<evidence type="ECO:0000313" key="5">
    <source>
        <dbReference type="Proteomes" id="UP000016567"/>
    </source>
</evidence>
<reference evidence="4 5" key="1">
    <citation type="submission" date="2013-09" db="EMBL/GenBank/DDBJ databases">
        <title>Whole genome shotgun sequence of Vibrio azureus NBRC 104587.</title>
        <authorList>
            <person name="Isaki S."/>
            <person name="Hosoyama A."/>
            <person name="Numata M."/>
            <person name="Hashimoto M."/>
            <person name="Hosoyama Y."/>
            <person name="Tsuchikane K."/>
            <person name="Noguchi M."/>
            <person name="Hirakata S."/>
            <person name="Ichikawa N."/>
            <person name="Ohji S."/>
            <person name="Yamazoe A."/>
            <person name="Fujita N."/>
        </authorList>
    </citation>
    <scope>NUCLEOTIDE SEQUENCE [LARGE SCALE GENOMIC DNA]</scope>
    <source>
        <strain evidence="4 5">NBRC 104587</strain>
    </source>
</reference>
<dbReference type="PANTHER" id="PTHR43597:SF5">
    <property type="entry name" value="SUFE-LIKE PROTEIN 2, CHLOROPLASTIC"/>
    <property type="match status" value="1"/>
</dbReference>
<dbReference type="eggNOG" id="COG2166">
    <property type="taxonomic scope" value="Bacteria"/>
</dbReference>
<dbReference type="InterPro" id="IPR017763">
    <property type="entry name" value="Cysteine_desulfurase_CsdE"/>
</dbReference>
<dbReference type="NCBIfam" id="TIGR03391">
    <property type="entry name" value="FeS_syn_CsdE"/>
    <property type="match status" value="1"/>
</dbReference>